<dbReference type="GO" id="GO:0005525">
    <property type="term" value="F:GTP binding"/>
    <property type="evidence" value="ECO:0007669"/>
    <property type="project" value="UniProtKB-KW"/>
</dbReference>
<dbReference type="SUPFAM" id="SSF52540">
    <property type="entry name" value="P-loop containing nucleoside triphosphate hydrolases"/>
    <property type="match status" value="1"/>
</dbReference>
<dbReference type="PANTHER" id="PTHR18884">
    <property type="entry name" value="SEPTIN"/>
    <property type="match status" value="1"/>
</dbReference>
<name>A0A2V1ACH9_9ASCO</name>
<dbReference type="CDD" id="cd01850">
    <property type="entry name" value="CDC_Septin"/>
    <property type="match status" value="1"/>
</dbReference>
<evidence type="ECO:0000256" key="3">
    <source>
        <dbReference type="ARBA" id="ARBA00023134"/>
    </source>
</evidence>
<dbReference type="Pfam" id="PF00735">
    <property type="entry name" value="Septin"/>
    <property type="match status" value="1"/>
</dbReference>
<gene>
    <name evidence="7" type="ORF">CXQ87_003282</name>
</gene>
<feature type="region of interest" description="Disordered" evidence="5">
    <location>
        <begin position="1"/>
        <end position="37"/>
    </location>
</feature>
<dbReference type="EMBL" id="PKFP01000003">
    <property type="protein sequence ID" value="PVH15442.1"/>
    <property type="molecule type" value="Genomic_DNA"/>
</dbReference>
<comment type="similarity">
    <text evidence="4">Belongs to the TRAFAC class TrmE-Era-EngA-EngB-Septin-like GTPase superfamily. Septin GTPase family.</text>
</comment>
<evidence type="ECO:0000259" key="6">
    <source>
        <dbReference type="PROSITE" id="PS51719"/>
    </source>
</evidence>
<dbReference type="InterPro" id="IPR030379">
    <property type="entry name" value="G_SEPTIN_dom"/>
</dbReference>
<feature type="compositionally biased region" description="Low complexity" evidence="5">
    <location>
        <begin position="13"/>
        <end position="24"/>
    </location>
</feature>
<comment type="caution">
    <text evidence="7">The sequence shown here is derived from an EMBL/GenBank/DDBJ whole genome shotgun (WGS) entry which is preliminary data.</text>
</comment>
<feature type="region of interest" description="Disordered" evidence="5">
    <location>
        <begin position="444"/>
        <end position="465"/>
    </location>
</feature>
<proteinExistence type="inferred from homology"/>
<dbReference type="PROSITE" id="PS51719">
    <property type="entry name" value="G_SEPTIN"/>
    <property type="match status" value="1"/>
</dbReference>
<accession>A0A2V1ACH9</accession>
<dbReference type="GeneID" id="37003282"/>
<comment type="subcellular location">
    <subcellularLocation>
        <location evidence="1">Bud neck</location>
    </subcellularLocation>
</comment>
<organism evidence="7 8">
    <name type="scientific">Candidozyma duobushaemuli</name>
    <dbReference type="NCBI Taxonomy" id="1231522"/>
    <lineage>
        <taxon>Eukaryota</taxon>
        <taxon>Fungi</taxon>
        <taxon>Dikarya</taxon>
        <taxon>Ascomycota</taxon>
        <taxon>Saccharomycotina</taxon>
        <taxon>Pichiomycetes</taxon>
        <taxon>Metschnikowiaceae</taxon>
        <taxon>Candidozyma</taxon>
    </lineage>
</organism>
<dbReference type="PIRSF" id="PIRSF006698">
    <property type="entry name" value="Septin"/>
    <property type="match status" value="1"/>
</dbReference>
<dbReference type="GO" id="GO:0032156">
    <property type="term" value="C:septin cytoskeleton"/>
    <property type="evidence" value="ECO:0007669"/>
    <property type="project" value="UniProtKB-ARBA"/>
</dbReference>
<keyword evidence="3 4" id="KW-0342">GTP-binding</keyword>
<dbReference type="Proteomes" id="UP000244406">
    <property type="component" value="Unassembled WGS sequence"/>
</dbReference>
<feature type="compositionally biased region" description="Basic and acidic residues" evidence="5">
    <location>
        <begin position="444"/>
        <end position="453"/>
    </location>
</feature>
<dbReference type="InterPro" id="IPR016491">
    <property type="entry name" value="Septin"/>
</dbReference>
<sequence length="465" mass="53257">MPVLSSPVKTESSPRPFSPSNNPFLTKSPAPYSRPVSKRLIPRPDFDEVSAKVGLVSAKVGLASLPVQHERMCNRKGAKFTMILAGCSGTGKSTFLNTLFGVPLDEHKEETSSIFFDIMERKYELTEGNFDLQLTTVDVPGFGAKMDYQYSWMPIVKYIDHYFRRYMLQEEQPDRSKLEDNRVHVCLYFIQPSNTSLSALDLESMKEISKRVNLIPIVARSDTLNRDELMEFKNTINKTLAAFDIGVCKFISDQEVIDKIHSVSPYAVVGSNATFENSEGKLVRARKYHWGMVEIENPEHCDFLALREILISEHMLDLIQSTEAHYNAYRRLCLRDRLERAADNAFRQPPSLDDDEDGLASYFLYKKSSPWSTIMSQDDVDAEDAQLSNEVRKNLEEYVRKTELGIKEWRQSLVRKQAEFNEDLKSIHIRISELRNECHRLKNGCSKESDHDAGSPLLKNEYLGE</sequence>
<dbReference type="InterPro" id="IPR027417">
    <property type="entry name" value="P-loop_NTPase"/>
</dbReference>
<evidence type="ECO:0000256" key="5">
    <source>
        <dbReference type="SAM" id="MobiDB-lite"/>
    </source>
</evidence>
<reference evidence="7 8" key="1">
    <citation type="submission" date="2017-12" db="EMBL/GenBank/DDBJ databases">
        <title>Genome Sequence of the Amphotericin B-resistant Candida duobushaemulonii strain, B09383.</title>
        <authorList>
            <person name="Chow N.A."/>
            <person name="Gade L."/>
            <person name="Batra D."/>
            <person name="Rowe L.A."/>
            <person name="Loparev V.N."/>
            <person name="Litvintseva A.P."/>
        </authorList>
    </citation>
    <scope>NUCLEOTIDE SEQUENCE [LARGE SCALE GENOMIC DNA]</scope>
    <source>
        <strain evidence="7 8">B09383</strain>
    </source>
</reference>
<dbReference type="GO" id="GO:0005935">
    <property type="term" value="C:cellular bud neck"/>
    <property type="evidence" value="ECO:0007669"/>
    <property type="project" value="UniProtKB-SubCell"/>
</dbReference>
<dbReference type="Gene3D" id="3.40.50.300">
    <property type="entry name" value="P-loop containing nucleotide triphosphate hydrolases"/>
    <property type="match status" value="1"/>
</dbReference>
<dbReference type="RefSeq" id="XP_025336382.1">
    <property type="nucleotide sequence ID" value="XM_025481764.1"/>
</dbReference>
<evidence type="ECO:0000313" key="7">
    <source>
        <dbReference type="EMBL" id="PVH15442.1"/>
    </source>
</evidence>
<dbReference type="GO" id="GO:0005938">
    <property type="term" value="C:cell cortex"/>
    <property type="evidence" value="ECO:0007669"/>
    <property type="project" value="UniProtKB-ARBA"/>
</dbReference>
<evidence type="ECO:0000256" key="4">
    <source>
        <dbReference type="RuleBase" id="RU004560"/>
    </source>
</evidence>
<dbReference type="AlphaFoldDB" id="A0A2V1ACH9"/>
<keyword evidence="2 4" id="KW-0547">Nucleotide-binding</keyword>
<keyword evidence="8" id="KW-1185">Reference proteome</keyword>
<dbReference type="VEuPathDB" id="FungiDB:CXQ87_003282"/>
<protein>
    <recommendedName>
        <fullName evidence="6">Septin-type G domain-containing protein</fullName>
    </recommendedName>
</protein>
<evidence type="ECO:0000313" key="8">
    <source>
        <dbReference type="Proteomes" id="UP000244406"/>
    </source>
</evidence>
<evidence type="ECO:0000256" key="1">
    <source>
        <dbReference type="ARBA" id="ARBA00004266"/>
    </source>
</evidence>
<feature type="domain" description="Septin-type G" evidence="6">
    <location>
        <begin position="76"/>
        <end position="336"/>
    </location>
</feature>
<evidence type="ECO:0000256" key="2">
    <source>
        <dbReference type="ARBA" id="ARBA00022741"/>
    </source>
</evidence>